<gene>
    <name evidence="10" type="ORF">BBD42_12915</name>
</gene>
<dbReference type="SMART" id="SM00304">
    <property type="entry name" value="HAMP"/>
    <property type="match status" value="1"/>
</dbReference>
<dbReference type="EMBL" id="CP016808">
    <property type="protein sequence ID" value="ANY67271.1"/>
    <property type="molecule type" value="Genomic_DNA"/>
</dbReference>
<dbReference type="PROSITE" id="PS50885">
    <property type="entry name" value="HAMP"/>
    <property type="match status" value="1"/>
</dbReference>
<dbReference type="SUPFAM" id="SSF58104">
    <property type="entry name" value="Methyl-accepting chemotaxis protein (MCP) signaling domain"/>
    <property type="match status" value="1"/>
</dbReference>
<dbReference type="Gene3D" id="1.10.287.950">
    <property type="entry name" value="Methyl-accepting chemotaxis protein"/>
    <property type="match status" value="1"/>
</dbReference>
<dbReference type="InterPro" id="IPR004089">
    <property type="entry name" value="MCPsignal_dom"/>
</dbReference>
<evidence type="ECO:0000256" key="6">
    <source>
        <dbReference type="PROSITE-ProRule" id="PRU00284"/>
    </source>
</evidence>
<keyword evidence="4 6" id="KW-0807">Transducer</keyword>
<evidence type="ECO:0000256" key="2">
    <source>
        <dbReference type="ARBA" id="ARBA00022475"/>
    </source>
</evidence>
<dbReference type="Gene3D" id="6.10.340.10">
    <property type="match status" value="1"/>
</dbReference>
<sequence length="576" mass="61818">MLKLSLRWRLALLAAIPLIAYVLSSLYYLNGQQQIVRTMTEEIYDTSNQVNSLILNADRDMYQAYQAYLKVESGTLNAAETEEARKELSENIAQVSERVGQANVIIEAQSLKKLAYGESGRTIEDILGQFQPKFELWSSAAVQAAAGGQHQFRNAEIDDAFKSSRSGIDEIGESLDKHSELTIAAINKQVKQNQLVAFIATTLVTLLLVVVVIFTVRQIMRTVRTIVAKSNQVAAGDLTVQRDENPGTDELGRISAAVDHMIDTMRKLISGISESAIEVSAASSQLTAASQESTEAAEHTAIRIQEVAQSSMVQARTAQETSRAIEEMAVGIQRIAENTTSIAMHSSGTSEQTEQSQQALNTLVNQMEDIRAVITKLSESIHSLEHRSQQIGKIAQNITAFAGQTNILSLNASIEAARAGDQGKGFAVVAEEIRKLAAASLESAESINTLVAGTRSEIASASSYMATTVQEVENGGGQLNVVQERLNAISIAIEQIANQLHDNSAIAEQLSAGSQQISASTESAAAGASSNLEKTDDVAAATEEQLAQMEHIASSAQALNRIVGDLEAAISSFKVN</sequence>
<dbReference type="SMART" id="SM00283">
    <property type="entry name" value="MA"/>
    <property type="match status" value="1"/>
</dbReference>
<reference evidence="10" key="1">
    <citation type="submission" date="2016-08" db="EMBL/GenBank/DDBJ databases">
        <title>Complete Genome Seqeunce of Paenibacillus sp. BIHB 4019 from tea rhizoplane.</title>
        <authorList>
            <person name="Thakur R."/>
            <person name="Swarnkar M.K."/>
            <person name="Gulati A."/>
        </authorList>
    </citation>
    <scope>NUCLEOTIDE SEQUENCE [LARGE SCALE GENOMIC DNA]</scope>
    <source>
        <strain evidence="10">BIHB4019</strain>
    </source>
</reference>
<accession>A0A1B2DHU5</accession>
<evidence type="ECO:0000256" key="5">
    <source>
        <dbReference type="ARBA" id="ARBA00029447"/>
    </source>
</evidence>
<dbReference type="AlphaFoldDB" id="A0A1B2DHU5"/>
<evidence type="ECO:0000256" key="7">
    <source>
        <dbReference type="SAM" id="Phobius"/>
    </source>
</evidence>
<keyword evidence="3 7" id="KW-0472">Membrane</keyword>
<dbReference type="InterPro" id="IPR003660">
    <property type="entry name" value="HAMP_dom"/>
</dbReference>
<keyword evidence="7" id="KW-1133">Transmembrane helix</keyword>
<evidence type="ECO:0000256" key="1">
    <source>
        <dbReference type="ARBA" id="ARBA00004236"/>
    </source>
</evidence>
<dbReference type="PANTHER" id="PTHR32089">
    <property type="entry name" value="METHYL-ACCEPTING CHEMOTAXIS PROTEIN MCPB"/>
    <property type="match status" value="1"/>
</dbReference>
<dbReference type="Pfam" id="PF00672">
    <property type="entry name" value="HAMP"/>
    <property type="match status" value="1"/>
</dbReference>
<dbReference type="GO" id="GO:0005886">
    <property type="term" value="C:plasma membrane"/>
    <property type="evidence" value="ECO:0007669"/>
    <property type="project" value="UniProtKB-SubCell"/>
</dbReference>
<dbReference type="PANTHER" id="PTHR32089:SF112">
    <property type="entry name" value="LYSOZYME-LIKE PROTEIN-RELATED"/>
    <property type="match status" value="1"/>
</dbReference>
<evidence type="ECO:0008006" key="11">
    <source>
        <dbReference type="Google" id="ProtNLM"/>
    </source>
</evidence>
<dbReference type="Pfam" id="PF00015">
    <property type="entry name" value="MCPsignal"/>
    <property type="match status" value="1"/>
</dbReference>
<evidence type="ECO:0000256" key="3">
    <source>
        <dbReference type="ARBA" id="ARBA00023136"/>
    </source>
</evidence>
<dbReference type="CDD" id="cd06225">
    <property type="entry name" value="HAMP"/>
    <property type="match status" value="1"/>
</dbReference>
<keyword evidence="7" id="KW-0812">Transmembrane</keyword>
<evidence type="ECO:0000313" key="10">
    <source>
        <dbReference type="EMBL" id="ANY67271.1"/>
    </source>
</evidence>
<comment type="subcellular location">
    <subcellularLocation>
        <location evidence="1">Cell membrane</location>
    </subcellularLocation>
</comment>
<evidence type="ECO:0000256" key="4">
    <source>
        <dbReference type="ARBA" id="ARBA00023224"/>
    </source>
</evidence>
<dbReference type="PROSITE" id="PS50111">
    <property type="entry name" value="CHEMOTAXIS_TRANSDUC_2"/>
    <property type="match status" value="1"/>
</dbReference>
<name>A0A1B2DHU5_9BACL</name>
<feature type="domain" description="Methyl-accepting transducer" evidence="8">
    <location>
        <begin position="289"/>
        <end position="525"/>
    </location>
</feature>
<feature type="domain" description="HAMP" evidence="9">
    <location>
        <begin position="217"/>
        <end position="270"/>
    </location>
</feature>
<keyword evidence="2" id="KW-1003">Cell membrane</keyword>
<organism evidence="10">
    <name type="scientific">Paenibacillus sp. BIHB 4019</name>
    <dbReference type="NCBI Taxonomy" id="1870819"/>
    <lineage>
        <taxon>Bacteria</taxon>
        <taxon>Bacillati</taxon>
        <taxon>Bacillota</taxon>
        <taxon>Bacilli</taxon>
        <taxon>Bacillales</taxon>
        <taxon>Paenibacillaceae</taxon>
        <taxon>Paenibacillus</taxon>
    </lineage>
</organism>
<protein>
    <recommendedName>
        <fullName evidence="11">Chemotaxis protein</fullName>
    </recommendedName>
</protein>
<proteinExistence type="inferred from homology"/>
<evidence type="ECO:0000259" key="9">
    <source>
        <dbReference type="PROSITE" id="PS50885"/>
    </source>
</evidence>
<feature type="transmembrane region" description="Helical" evidence="7">
    <location>
        <begin position="195"/>
        <end position="216"/>
    </location>
</feature>
<evidence type="ECO:0000259" key="8">
    <source>
        <dbReference type="PROSITE" id="PS50111"/>
    </source>
</evidence>
<dbReference type="GO" id="GO:0007165">
    <property type="term" value="P:signal transduction"/>
    <property type="evidence" value="ECO:0007669"/>
    <property type="project" value="UniProtKB-KW"/>
</dbReference>
<comment type="similarity">
    <text evidence="5">Belongs to the methyl-accepting chemotaxis (MCP) protein family.</text>
</comment>
<dbReference type="RefSeq" id="WP_099518480.1">
    <property type="nucleotide sequence ID" value="NZ_CP016808.1"/>
</dbReference>